<accession>A0A010RWA3</accession>
<dbReference type="Proteomes" id="UP000020467">
    <property type="component" value="Unassembled WGS sequence"/>
</dbReference>
<dbReference type="EMBL" id="JARH01000832">
    <property type="protein sequence ID" value="EXF76553.1"/>
    <property type="molecule type" value="Genomic_DNA"/>
</dbReference>
<dbReference type="KEGG" id="cfj:CFIO01_12658"/>
<evidence type="ECO:0000313" key="1">
    <source>
        <dbReference type="EMBL" id="EXF76553.1"/>
    </source>
</evidence>
<dbReference type="OrthoDB" id="10371559at2759"/>
<protein>
    <submittedName>
        <fullName evidence="1">Uncharacterized protein</fullName>
    </submittedName>
</protein>
<dbReference type="HOGENOM" id="CLU_1749500_0_0_1"/>
<organism evidence="1 2">
    <name type="scientific">Colletotrichum fioriniae PJ7</name>
    <dbReference type="NCBI Taxonomy" id="1445577"/>
    <lineage>
        <taxon>Eukaryota</taxon>
        <taxon>Fungi</taxon>
        <taxon>Dikarya</taxon>
        <taxon>Ascomycota</taxon>
        <taxon>Pezizomycotina</taxon>
        <taxon>Sordariomycetes</taxon>
        <taxon>Hypocreomycetidae</taxon>
        <taxon>Glomerellales</taxon>
        <taxon>Glomerellaceae</taxon>
        <taxon>Colletotrichum</taxon>
        <taxon>Colletotrichum acutatum species complex</taxon>
    </lineage>
</organism>
<proteinExistence type="predicted"/>
<name>A0A010RWA3_9PEZI</name>
<sequence length="149" mass="16464">MKRSGDGGGGGGNTASCRKRMMYPSVVVSDFFSLLRSIATTDDRTGTRSGMQPKCLTLSIGVSQQWKCHSESEIQVPGRTGERLPIEERLPLPYRSFPAIPQSYIAWKSVSLRRTQLNPVEPDLFRARDNPILYPGLTLVRENGGSCFA</sequence>
<evidence type="ECO:0000313" key="2">
    <source>
        <dbReference type="Proteomes" id="UP000020467"/>
    </source>
</evidence>
<keyword evidence="2" id="KW-1185">Reference proteome</keyword>
<reference evidence="1 2" key="1">
    <citation type="submission" date="2014-02" db="EMBL/GenBank/DDBJ databases">
        <title>The genome sequence of Colletotrichum fioriniae PJ7.</title>
        <authorList>
            <person name="Baroncelli R."/>
            <person name="Thon M.R."/>
        </authorList>
    </citation>
    <scope>NUCLEOTIDE SEQUENCE [LARGE SCALE GENOMIC DNA]</scope>
    <source>
        <strain evidence="1 2">PJ7</strain>
    </source>
</reference>
<gene>
    <name evidence="1" type="ORF">CFIO01_12658</name>
</gene>
<comment type="caution">
    <text evidence="1">The sequence shown here is derived from an EMBL/GenBank/DDBJ whole genome shotgun (WGS) entry which is preliminary data.</text>
</comment>
<dbReference type="AlphaFoldDB" id="A0A010RWA3"/>